<accession>A0A7C8P730</accession>
<comment type="caution">
    <text evidence="1">The sequence shown here is derived from an EMBL/GenBank/DDBJ whole genome shotgun (WGS) entry which is preliminary data.</text>
</comment>
<organism evidence="1 2">
    <name type="scientific">Orbilia oligospora</name>
    <name type="common">Nematode-trapping fungus</name>
    <name type="synonym">Arthrobotrys oligospora</name>
    <dbReference type="NCBI Taxonomy" id="2813651"/>
    <lineage>
        <taxon>Eukaryota</taxon>
        <taxon>Fungi</taxon>
        <taxon>Dikarya</taxon>
        <taxon>Ascomycota</taxon>
        <taxon>Pezizomycotina</taxon>
        <taxon>Orbiliomycetes</taxon>
        <taxon>Orbiliales</taxon>
        <taxon>Orbiliaceae</taxon>
        <taxon>Orbilia</taxon>
    </lineage>
</organism>
<evidence type="ECO:0000313" key="2">
    <source>
        <dbReference type="Proteomes" id="UP000479691"/>
    </source>
</evidence>
<sequence>MQELRGSRPRAARIGIPVTVFLLSPASRDGPTHIVQMSTAASHRLSRERKREEKNALRIHGKSCHYHKSILIAVLFIYNPKLSWSLLTALISNMILSSNRPQTINWGIMPHGTELFLQYRDEAKYISSSPIFAAAITLLANKNLSSIRRAIHDAA</sequence>
<dbReference type="AlphaFoldDB" id="A0A7C8P730"/>
<protein>
    <submittedName>
        <fullName evidence="1">Uncharacterized protein</fullName>
    </submittedName>
</protein>
<gene>
    <name evidence="1" type="ORF">TWF788_005311</name>
</gene>
<proteinExistence type="predicted"/>
<dbReference type="Proteomes" id="UP000479691">
    <property type="component" value="Unassembled WGS sequence"/>
</dbReference>
<evidence type="ECO:0000313" key="1">
    <source>
        <dbReference type="EMBL" id="KAF3157390.1"/>
    </source>
</evidence>
<dbReference type="EMBL" id="JAABOE010000246">
    <property type="protein sequence ID" value="KAF3157390.1"/>
    <property type="molecule type" value="Genomic_DNA"/>
</dbReference>
<reference evidence="1 2" key="1">
    <citation type="submission" date="2019-06" db="EMBL/GenBank/DDBJ databases">
        <authorList>
            <person name="Palmer J.M."/>
        </authorList>
    </citation>
    <scope>NUCLEOTIDE SEQUENCE [LARGE SCALE GENOMIC DNA]</scope>
    <source>
        <strain evidence="1 2">TWF788</strain>
    </source>
</reference>
<name>A0A7C8P730_ORBOL</name>